<keyword evidence="2" id="KW-0830">Ubiquinone</keyword>
<dbReference type="PATRIC" id="fig|1163408.3.peg.3165"/>
<dbReference type="STRING" id="1163408.UU9_15592"/>
<dbReference type="OrthoDB" id="5983563at2"/>
<protein>
    <submittedName>
        <fullName evidence="2">Methylase involved in ubiquinone/menaquinone biosynthesis</fullName>
    </submittedName>
</protein>
<accession>I4VJX2</accession>
<dbReference type="SUPFAM" id="SSF53335">
    <property type="entry name" value="S-adenosyl-L-methionine-dependent methyltransferases"/>
    <property type="match status" value="1"/>
</dbReference>
<dbReference type="CDD" id="cd02440">
    <property type="entry name" value="AdoMet_MTases"/>
    <property type="match status" value="1"/>
</dbReference>
<keyword evidence="3" id="KW-1185">Reference proteome</keyword>
<dbReference type="GO" id="GO:0032259">
    <property type="term" value="P:methylation"/>
    <property type="evidence" value="ECO:0007669"/>
    <property type="project" value="UniProtKB-KW"/>
</dbReference>
<dbReference type="eggNOG" id="COG2226">
    <property type="taxonomic scope" value="Bacteria"/>
</dbReference>
<name>I4VJX2_9GAMM</name>
<dbReference type="InterPro" id="IPR029063">
    <property type="entry name" value="SAM-dependent_MTases_sf"/>
</dbReference>
<dbReference type="Proteomes" id="UP000004210">
    <property type="component" value="Unassembled WGS sequence"/>
</dbReference>
<evidence type="ECO:0000313" key="3">
    <source>
        <dbReference type="Proteomes" id="UP000004210"/>
    </source>
</evidence>
<keyword evidence="2" id="KW-0489">Methyltransferase</keyword>
<feature type="domain" description="Methyltransferase type 11" evidence="1">
    <location>
        <begin position="78"/>
        <end position="126"/>
    </location>
</feature>
<sequence length="234" mass="25574">MSQDVRMLHRDHRIYSSAPLRQLADEQTRAMLPDIQRSAGARALSLGASGDGVVPSLPMIGGWTRMWIATGGYRGDVCAAIDAPLPFLDEAFDVVLLRHALEAVAEPSVLLVEAMRVLAPGGVLVVTGLHPVSGWAPWFYWRSGGTRTLRFPGQLGRRLERHGLEIEWTRRVGRPWPSDAAPRAAPFNPCGGGYVMMARKRCRRATPLRILPAPTRLRVASGSLSPGTRRSAVL</sequence>
<dbReference type="GO" id="GO:0008757">
    <property type="term" value="F:S-adenosylmethionine-dependent methyltransferase activity"/>
    <property type="evidence" value="ECO:0007669"/>
    <property type="project" value="InterPro"/>
</dbReference>
<dbReference type="Gene3D" id="3.40.50.150">
    <property type="entry name" value="Vaccinia Virus protein VP39"/>
    <property type="match status" value="1"/>
</dbReference>
<evidence type="ECO:0000259" key="1">
    <source>
        <dbReference type="Pfam" id="PF08241"/>
    </source>
</evidence>
<comment type="caution">
    <text evidence="2">The sequence shown here is derived from an EMBL/GenBank/DDBJ whole genome shotgun (WGS) entry which is preliminary data.</text>
</comment>
<dbReference type="InterPro" id="IPR013216">
    <property type="entry name" value="Methyltransf_11"/>
</dbReference>
<gene>
    <name evidence="2" type="ORF">UU9_15592</name>
</gene>
<reference evidence="2 3" key="1">
    <citation type="journal article" date="2012" name="J. Bacteriol.">
        <title>Genome sequences for six rhodanobacter strains, isolated from soils and the terrestrial subsurface, with variable denitrification capabilities.</title>
        <authorList>
            <person name="Kostka J.E."/>
            <person name="Green S.J."/>
            <person name="Rishishwar L."/>
            <person name="Prakash O."/>
            <person name="Katz L.S."/>
            <person name="Marino-Ramirez L."/>
            <person name="Jordan I.K."/>
            <person name="Munk C."/>
            <person name="Ivanova N."/>
            <person name="Mikhailova N."/>
            <person name="Watson D.B."/>
            <person name="Brown S.D."/>
            <person name="Palumbo A.V."/>
            <person name="Brooks S.C."/>
        </authorList>
    </citation>
    <scope>NUCLEOTIDE SEQUENCE [LARGE SCALE GENOMIC DNA]</scope>
    <source>
        <strain evidence="3">Jip2T</strain>
    </source>
</reference>
<evidence type="ECO:0000313" key="2">
    <source>
        <dbReference type="EMBL" id="EIL87513.1"/>
    </source>
</evidence>
<dbReference type="EMBL" id="AJXU01000075">
    <property type="protein sequence ID" value="EIL87513.1"/>
    <property type="molecule type" value="Genomic_DNA"/>
</dbReference>
<organism evidence="2 3">
    <name type="scientific">Rhodanobacter fulvus Jip2</name>
    <dbReference type="NCBI Taxonomy" id="1163408"/>
    <lineage>
        <taxon>Bacteria</taxon>
        <taxon>Pseudomonadati</taxon>
        <taxon>Pseudomonadota</taxon>
        <taxon>Gammaproteobacteria</taxon>
        <taxon>Lysobacterales</taxon>
        <taxon>Rhodanobacteraceae</taxon>
        <taxon>Rhodanobacter</taxon>
    </lineage>
</organism>
<proteinExistence type="predicted"/>
<keyword evidence="2" id="KW-0808">Transferase</keyword>
<dbReference type="Pfam" id="PF08241">
    <property type="entry name" value="Methyltransf_11"/>
    <property type="match status" value="1"/>
</dbReference>
<dbReference type="AlphaFoldDB" id="I4VJX2"/>